<dbReference type="PANTHER" id="PTHR11136">
    <property type="entry name" value="FOLYLPOLYGLUTAMATE SYNTHASE-RELATED"/>
    <property type="match status" value="1"/>
</dbReference>
<dbReference type="PANTHER" id="PTHR11136:SF0">
    <property type="entry name" value="DIHYDROFOLATE SYNTHETASE-RELATED"/>
    <property type="match status" value="1"/>
</dbReference>
<keyword evidence="7 11" id="KW-0067">ATP-binding</keyword>
<evidence type="ECO:0000259" key="12">
    <source>
        <dbReference type="Pfam" id="PF02875"/>
    </source>
</evidence>
<evidence type="ECO:0000256" key="9">
    <source>
        <dbReference type="ARBA" id="ARBA00030592"/>
    </source>
</evidence>
<dbReference type="SUPFAM" id="SSF53623">
    <property type="entry name" value="MurD-like peptide ligases, catalytic domain"/>
    <property type="match status" value="1"/>
</dbReference>
<organism evidence="14 15">
    <name type="scientific">Pseudoclavibacter caeni</name>
    <dbReference type="NCBI Taxonomy" id="908846"/>
    <lineage>
        <taxon>Bacteria</taxon>
        <taxon>Bacillati</taxon>
        <taxon>Actinomycetota</taxon>
        <taxon>Actinomycetes</taxon>
        <taxon>Micrococcales</taxon>
        <taxon>Microbacteriaceae</taxon>
        <taxon>Pseudoclavibacter</taxon>
    </lineage>
</organism>
<evidence type="ECO:0000256" key="5">
    <source>
        <dbReference type="ARBA" id="ARBA00022723"/>
    </source>
</evidence>
<dbReference type="InterPro" id="IPR036615">
    <property type="entry name" value="Mur_ligase_C_dom_sf"/>
</dbReference>
<dbReference type="SUPFAM" id="SSF53244">
    <property type="entry name" value="MurD-like peptide ligases, peptide-binding domain"/>
    <property type="match status" value="1"/>
</dbReference>
<dbReference type="EC" id="6.3.2.17" evidence="3"/>
<comment type="cofactor">
    <cofactor evidence="1">
        <name>Mg(2+)</name>
        <dbReference type="ChEBI" id="CHEBI:18420"/>
    </cofactor>
</comment>
<dbReference type="Gene3D" id="3.40.1190.10">
    <property type="entry name" value="Mur-like, catalytic domain"/>
    <property type="match status" value="1"/>
</dbReference>
<comment type="caution">
    <text evidence="14">The sequence shown here is derived from an EMBL/GenBank/DDBJ whole genome shotgun (WGS) entry which is preliminary data.</text>
</comment>
<dbReference type="Pfam" id="PF02875">
    <property type="entry name" value="Mur_ligase_C"/>
    <property type="match status" value="1"/>
</dbReference>
<dbReference type="GO" id="GO:0046872">
    <property type="term" value="F:metal ion binding"/>
    <property type="evidence" value="ECO:0007669"/>
    <property type="project" value="UniProtKB-KW"/>
</dbReference>
<comment type="catalytic activity">
    <reaction evidence="10">
        <text>(6S)-5,6,7,8-tetrahydrofolyl-(gamma-L-Glu)(n) + L-glutamate + ATP = (6S)-5,6,7,8-tetrahydrofolyl-(gamma-L-Glu)(n+1) + ADP + phosphate + H(+)</text>
        <dbReference type="Rhea" id="RHEA:10580"/>
        <dbReference type="Rhea" id="RHEA-COMP:14738"/>
        <dbReference type="Rhea" id="RHEA-COMP:14740"/>
        <dbReference type="ChEBI" id="CHEBI:15378"/>
        <dbReference type="ChEBI" id="CHEBI:29985"/>
        <dbReference type="ChEBI" id="CHEBI:30616"/>
        <dbReference type="ChEBI" id="CHEBI:43474"/>
        <dbReference type="ChEBI" id="CHEBI:141005"/>
        <dbReference type="ChEBI" id="CHEBI:456216"/>
        <dbReference type="EC" id="6.3.2.17"/>
    </reaction>
</comment>
<dbReference type="RefSeq" id="WP_158036024.1">
    <property type="nucleotide sequence ID" value="NZ_BAAAZV010000017.1"/>
</dbReference>
<dbReference type="Pfam" id="PF08245">
    <property type="entry name" value="Mur_ligase_M"/>
    <property type="match status" value="1"/>
</dbReference>
<keyword evidence="6 11" id="KW-0547">Nucleotide-binding</keyword>
<evidence type="ECO:0000256" key="8">
    <source>
        <dbReference type="ARBA" id="ARBA00022842"/>
    </source>
</evidence>
<dbReference type="InterPro" id="IPR004101">
    <property type="entry name" value="Mur_ligase_C"/>
</dbReference>
<dbReference type="FunFam" id="3.40.1190.10:FF:000011">
    <property type="entry name" value="Folylpolyglutamate synthase/dihydrofolate synthase"/>
    <property type="match status" value="1"/>
</dbReference>
<evidence type="ECO:0000256" key="7">
    <source>
        <dbReference type="ARBA" id="ARBA00022840"/>
    </source>
</evidence>
<dbReference type="Gene3D" id="3.90.190.20">
    <property type="entry name" value="Mur ligase, C-terminal domain"/>
    <property type="match status" value="1"/>
</dbReference>
<keyword evidence="15" id="KW-1185">Reference proteome</keyword>
<evidence type="ECO:0000256" key="10">
    <source>
        <dbReference type="ARBA" id="ARBA00047493"/>
    </source>
</evidence>
<dbReference type="EMBL" id="WBKA01000003">
    <property type="protein sequence ID" value="KAB1632246.1"/>
    <property type="molecule type" value="Genomic_DNA"/>
</dbReference>
<dbReference type="InterPro" id="IPR036565">
    <property type="entry name" value="Mur-like_cat_sf"/>
</dbReference>
<evidence type="ECO:0000256" key="4">
    <source>
        <dbReference type="ARBA" id="ARBA00022598"/>
    </source>
</evidence>
<evidence type="ECO:0000256" key="6">
    <source>
        <dbReference type="ARBA" id="ARBA00022741"/>
    </source>
</evidence>
<dbReference type="Proteomes" id="UP000481339">
    <property type="component" value="Unassembled WGS sequence"/>
</dbReference>
<evidence type="ECO:0000256" key="11">
    <source>
        <dbReference type="PIRNR" id="PIRNR001563"/>
    </source>
</evidence>
<gene>
    <name evidence="14" type="ORF">F8O02_04295</name>
</gene>
<dbReference type="GO" id="GO:0004326">
    <property type="term" value="F:tetrahydrofolylpolyglutamate synthase activity"/>
    <property type="evidence" value="ECO:0007669"/>
    <property type="project" value="UniProtKB-EC"/>
</dbReference>
<dbReference type="NCBIfam" id="TIGR01499">
    <property type="entry name" value="folC"/>
    <property type="match status" value="1"/>
</dbReference>
<evidence type="ECO:0000256" key="1">
    <source>
        <dbReference type="ARBA" id="ARBA00001946"/>
    </source>
</evidence>
<dbReference type="InterPro" id="IPR013221">
    <property type="entry name" value="Mur_ligase_cen"/>
</dbReference>
<dbReference type="GO" id="GO:0005737">
    <property type="term" value="C:cytoplasm"/>
    <property type="evidence" value="ECO:0007669"/>
    <property type="project" value="TreeGrafter"/>
</dbReference>
<reference evidence="14 15" key="1">
    <citation type="submission" date="2019-09" db="EMBL/GenBank/DDBJ databases">
        <title>Phylogeny of genus Pseudoclavibacter and closely related genus.</title>
        <authorList>
            <person name="Li Y."/>
        </authorList>
    </citation>
    <scope>NUCLEOTIDE SEQUENCE [LARGE SCALE GENOMIC DNA]</scope>
    <source>
        <strain evidence="14 15">JCM 16921</strain>
    </source>
</reference>
<dbReference type="AlphaFoldDB" id="A0A7C8BN56"/>
<evidence type="ECO:0000259" key="13">
    <source>
        <dbReference type="Pfam" id="PF08245"/>
    </source>
</evidence>
<evidence type="ECO:0000256" key="3">
    <source>
        <dbReference type="ARBA" id="ARBA00013025"/>
    </source>
</evidence>
<proteinExistence type="inferred from homology"/>
<evidence type="ECO:0000313" key="15">
    <source>
        <dbReference type="Proteomes" id="UP000481339"/>
    </source>
</evidence>
<dbReference type="InterPro" id="IPR001645">
    <property type="entry name" value="Folylpolyglutamate_synth"/>
</dbReference>
<sequence length="446" mass="47065">MTQTSGQPESVAELERELYARAPENRIEPRLDAVARVLDLLGDPQRLYRIIHITGTNGKSSTARIAASILGAHGLRVGVFTSPHLVRFAERIVIDGEPIADERLLEVWADVRPYIDMVDVRLHEEGRAGLTFFEALTVLAFAAFADAPVDVVCLEVGVGGEWDSTNVADGDVAAFAPIALDHTRVLGDTIAEIARTKSGIIKPGAIAVTSAQAPEAMAELARRAAERDVPLRREDEDFAVLDARPAVGGQVIDVRGLAGEYHDLALPLYGEHQAHNAALAIAAVEAFLGGGRQSIAADVLAEGIGHASSPGRLQVVAHDPTVIIDAAHNPHGARSLARAITENFDFPLLVGVVGVLSDKDAAGVLHELHDVLDEIVVTASASPRAIPVDDLAALAVAEFGAEHVRAGDDVQEALDEARYLTRDVDGAGILVTGSITLIGEVAARTA</sequence>
<feature type="domain" description="Mur ligase C-terminal" evidence="12">
    <location>
        <begin position="311"/>
        <end position="434"/>
    </location>
</feature>
<dbReference type="OrthoDB" id="9809356at2"/>
<name>A0A7C8BN56_9MICO</name>
<keyword evidence="8" id="KW-0460">Magnesium</keyword>
<comment type="similarity">
    <text evidence="2 11">Belongs to the folylpolyglutamate synthase family.</text>
</comment>
<keyword evidence="4 11" id="KW-0436">Ligase</keyword>
<keyword evidence="5" id="KW-0479">Metal-binding</keyword>
<protein>
    <recommendedName>
        <fullName evidence="3">tetrahydrofolate synthase</fullName>
        <ecNumber evidence="3">6.3.2.17</ecNumber>
    </recommendedName>
    <alternativeName>
        <fullName evidence="9">Tetrahydrofolylpolyglutamate synthase</fullName>
    </alternativeName>
</protein>
<dbReference type="PIRSF" id="PIRSF001563">
    <property type="entry name" value="Folylpolyglu_synth"/>
    <property type="match status" value="1"/>
</dbReference>
<dbReference type="GO" id="GO:0008841">
    <property type="term" value="F:dihydrofolate synthase activity"/>
    <property type="evidence" value="ECO:0007669"/>
    <property type="project" value="TreeGrafter"/>
</dbReference>
<dbReference type="GO" id="GO:0005524">
    <property type="term" value="F:ATP binding"/>
    <property type="evidence" value="ECO:0007669"/>
    <property type="project" value="UniProtKB-KW"/>
</dbReference>
<accession>A0A7C8BN56</accession>
<feature type="domain" description="Mur ligase central" evidence="13">
    <location>
        <begin position="53"/>
        <end position="284"/>
    </location>
</feature>
<evidence type="ECO:0000256" key="2">
    <source>
        <dbReference type="ARBA" id="ARBA00008276"/>
    </source>
</evidence>
<evidence type="ECO:0000313" key="14">
    <source>
        <dbReference type="EMBL" id="KAB1632246.1"/>
    </source>
</evidence>